<protein>
    <submittedName>
        <fullName evidence="1">Uncharacterized protein</fullName>
    </submittedName>
</protein>
<sequence length="228" mass="25737">MDRPPRRALGGRRLPVDARLSPGVAERVRSVLDAPVDPDRSIREMVAESSKSSVRNRVLDAWFRNFPRNSHFRGNEAVRSQVGMRVPFADGAFLDAVAGMDHRRLRRGTVPLTGGRIPRSMSPLKREAVCRLGAGLDRIPYERTGLAPKRPLALHDAGYVGKQLRWQVAGRPSRWNDWYREVPRVRRTVNRWLDSARDRPLFDGDFVERSADGTSRAMRTTGACSRAS</sequence>
<evidence type="ECO:0000313" key="2">
    <source>
        <dbReference type="Proteomes" id="UP001596407"/>
    </source>
</evidence>
<dbReference type="EMBL" id="JBHSZH010000001">
    <property type="protein sequence ID" value="MFC7078965.1"/>
    <property type="molecule type" value="Genomic_DNA"/>
</dbReference>
<gene>
    <name evidence="1" type="ORF">ACFQJ6_01300</name>
</gene>
<dbReference type="RefSeq" id="WP_276282283.1">
    <property type="nucleotide sequence ID" value="NZ_CP119810.1"/>
</dbReference>
<proteinExistence type="predicted"/>
<organism evidence="1 2">
    <name type="scientific">Halorussus caseinilyticus</name>
    <dbReference type="NCBI Taxonomy" id="3034025"/>
    <lineage>
        <taxon>Archaea</taxon>
        <taxon>Methanobacteriati</taxon>
        <taxon>Methanobacteriota</taxon>
        <taxon>Stenosarchaea group</taxon>
        <taxon>Halobacteria</taxon>
        <taxon>Halobacteriales</taxon>
        <taxon>Haladaptataceae</taxon>
        <taxon>Halorussus</taxon>
    </lineage>
</organism>
<dbReference type="AlphaFoldDB" id="A0ABD5WGU1"/>
<dbReference type="Proteomes" id="UP001596407">
    <property type="component" value="Unassembled WGS sequence"/>
</dbReference>
<keyword evidence="2" id="KW-1185">Reference proteome</keyword>
<dbReference type="GeneID" id="79305411"/>
<name>A0ABD5WGU1_9EURY</name>
<evidence type="ECO:0000313" key="1">
    <source>
        <dbReference type="EMBL" id="MFC7078965.1"/>
    </source>
</evidence>
<reference evidence="1 2" key="1">
    <citation type="journal article" date="2019" name="Int. J. Syst. Evol. Microbiol.">
        <title>The Global Catalogue of Microorganisms (GCM) 10K type strain sequencing project: providing services to taxonomists for standard genome sequencing and annotation.</title>
        <authorList>
            <consortium name="The Broad Institute Genomics Platform"/>
            <consortium name="The Broad Institute Genome Sequencing Center for Infectious Disease"/>
            <person name="Wu L."/>
            <person name="Ma J."/>
        </authorList>
    </citation>
    <scope>NUCLEOTIDE SEQUENCE [LARGE SCALE GENOMIC DNA]</scope>
    <source>
        <strain evidence="1 2">DT72</strain>
    </source>
</reference>
<comment type="caution">
    <text evidence="1">The sequence shown here is derived from an EMBL/GenBank/DDBJ whole genome shotgun (WGS) entry which is preliminary data.</text>
</comment>
<accession>A0ABD5WGU1</accession>